<evidence type="ECO:0000256" key="5">
    <source>
        <dbReference type="ARBA" id="ARBA00022741"/>
    </source>
</evidence>
<evidence type="ECO:0000256" key="8">
    <source>
        <dbReference type="ARBA" id="ARBA00023277"/>
    </source>
</evidence>
<comment type="subunit">
    <text evidence="9">Homotetramer.</text>
</comment>
<dbReference type="Pfam" id="PF24894">
    <property type="entry name" value="Hexapep_GlmU"/>
    <property type="match status" value="1"/>
</dbReference>
<dbReference type="InterPro" id="IPR011831">
    <property type="entry name" value="ADP-Glc_PPase"/>
</dbReference>
<feature type="site" description="Could play a key role in the communication between the regulatory and the substrate sites" evidence="9">
    <location>
        <position position="108"/>
    </location>
</feature>
<comment type="similarity">
    <text evidence="1 9">Belongs to the bacterial/plant glucose-1-phosphate adenylyltransferase family.</text>
</comment>
<evidence type="ECO:0000256" key="7">
    <source>
        <dbReference type="ARBA" id="ARBA00023056"/>
    </source>
</evidence>
<reference evidence="12 13" key="1">
    <citation type="submission" date="2021-04" db="EMBL/GenBank/DDBJ databases">
        <title>Genomics, taxonomy and metabolism of representatives of sulfur bacteria of the genus Thiothrix: Thiothrix fructosivorans QT, Thiothrix unzii A1T and three new species, Thiothrix subterranea sp. nov., Thiothrix litoralis sp. nov. and 'Candidatus Thiothrix anitrata' sp. nov.</title>
        <authorList>
            <person name="Ravin N.V."/>
            <person name="Smolyakov D."/>
            <person name="Rudenko T.S."/>
            <person name="Mardanov A.V."/>
            <person name="Beletsky A.V."/>
            <person name="Markov N.D."/>
            <person name="Fomenkov A.I."/>
            <person name="Roberts R.J."/>
            <person name="Karnachuk O.V."/>
            <person name="Novikov A."/>
            <person name="Grabovich M.Y."/>
        </authorList>
    </citation>
    <scope>NUCLEOTIDE SEQUENCE [LARGE SCALE GENOMIC DNA]</scope>
    <source>
        <strain evidence="12 13">AS</strain>
    </source>
</reference>
<evidence type="ECO:0000313" key="13">
    <source>
        <dbReference type="Proteomes" id="UP000672039"/>
    </source>
</evidence>
<dbReference type="SUPFAM" id="SSF51161">
    <property type="entry name" value="Trimeric LpxA-like enzymes"/>
    <property type="match status" value="1"/>
</dbReference>
<keyword evidence="6 9" id="KW-0067">ATP-binding</keyword>
<dbReference type="PANTHER" id="PTHR43523:SF2">
    <property type="entry name" value="GLUCOSE-1-PHOSPHATE ADENYLYLTRANSFERASE"/>
    <property type="match status" value="1"/>
</dbReference>
<feature type="domain" description="Nucleotidyl transferase" evidence="10">
    <location>
        <begin position="18"/>
        <end position="281"/>
    </location>
</feature>
<dbReference type="InterPro" id="IPR005836">
    <property type="entry name" value="ADP_Glu_pyroP_CS"/>
</dbReference>
<feature type="domain" description="Glucose-1-phosphate adenylyltransferase/Bifunctional protein GlmU-like C-terminal hexapeptide" evidence="11">
    <location>
        <begin position="305"/>
        <end position="408"/>
    </location>
</feature>
<dbReference type="Gene3D" id="3.90.550.10">
    <property type="entry name" value="Spore Coat Polysaccharide Biosynthesis Protein SpsA, Chain A"/>
    <property type="match status" value="1"/>
</dbReference>
<dbReference type="NCBIfam" id="NF002023">
    <property type="entry name" value="PRK00844.1"/>
    <property type="match status" value="1"/>
</dbReference>
<keyword evidence="4 9" id="KW-0548">Nucleotidyltransferase</keyword>
<dbReference type="InterPro" id="IPR056818">
    <property type="entry name" value="GlmU/GlgC-like_hexapep"/>
</dbReference>
<evidence type="ECO:0000256" key="6">
    <source>
        <dbReference type="ARBA" id="ARBA00022840"/>
    </source>
</evidence>
<comment type="catalytic activity">
    <reaction evidence="9">
        <text>alpha-D-glucose 1-phosphate + ATP + H(+) = ADP-alpha-D-glucose + diphosphate</text>
        <dbReference type="Rhea" id="RHEA:12120"/>
        <dbReference type="ChEBI" id="CHEBI:15378"/>
        <dbReference type="ChEBI" id="CHEBI:30616"/>
        <dbReference type="ChEBI" id="CHEBI:33019"/>
        <dbReference type="ChEBI" id="CHEBI:57498"/>
        <dbReference type="ChEBI" id="CHEBI:58601"/>
        <dbReference type="EC" id="2.7.7.27"/>
    </reaction>
</comment>
<keyword evidence="3 9" id="KW-0808">Transferase</keyword>
<dbReference type="EC" id="2.7.7.27" evidence="9"/>
<sequence length="422" mass="46843">MTTNNPRFVSLLTRETLALVLAGGRGSRLYELTDRRAKPAVYFGGKFRIIDFPLSNCVNSGIRKIGVLTQYKAHSLIRHLVHGWSNFRTELGEFVEVLPASQRTTGNWYAGTADAIYQNLDIVETLRPKYVLVLAGDHVYKMDYGEMLAYHVEKGADMTVACVGVSLEEAKGFGVMTVDDNNRVVAFDEKPDSPQPMPGSDDTALASMGNYIFNTDFLFEQLHKDAENKESSRDFGKDIIPSIIAEHAVYAYPFRDPVTGKQPYWRDVGTIDAFWEANMELVSVEPELNLYDETWPILTYHRQLPSAKFVFQDEGREGKALDSVVSAGCVISGAAVINSLLFSNVKVHSYSTVKETVVLPEVQIGRNCRISRAVIDRGCQLPEGTIIGEDRELDAKRFRVTPNGITLVTPEMLGQKGSASVG</sequence>
<keyword evidence="7 9" id="KW-0320">Glycogen biosynthesis</keyword>
<keyword evidence="2 9" id="KW-0321">Glycogen metabolism</keyword>
<protein>
    <recommendedName>
        <fullName evidence="9">Glucose-1-phosphate adenylyltransferase</fullName>
        <ecNumber evidence="9">2.7.7.27</ecNumber>
    </recommendedName>
    <alternativeName>
        <fullName evidence="9">ADP-glucose pyrophosphorylase</fullName>
        <shortName evidence="9">ADPGlc PPase</shortName>
    </alternativeName>
    <alternativeName>
        <fullName evidence="9">ADP-glucose synthase</fullName>
    </alternativeName>
</protein>
<dbReference type="NCBIfam" id="TIGR02091">
    <property type="entry name" value="glgC"/>
    <property type="match status" value="1"/>
</dbReference>
<feature type="binding site" evidence="9">
    <location>
        <begin position="189"/>
        <end position="190"/>
    </location>
    <ligand>
        <name>alpha-D-glucose 1-phosphate</name>
        <dbReference type="ChEBI" id="CHEBI:58601"/>
    </ligand>
</feature>
<dbReference type="PANTHER" id="PTHR43523">
    <property type="entry name" value="GLUCOSE-1-PHOSPHATE ADENYLYLTRANSFERASE-RELATED"/>
    <property type="match status" value="1"/>
</dbReference>
<evidence type="ECO:0000256" key="9">
    <source>
        <dbReference type="HAMAP-Rule" id="MF_00624"/>
    </source>
</evidence>
<feature type="binding site" evidence="9">
    <location>
        <position position="109"/>
    </location>
    <ligand>
        <name>alpha-D-glucose 1-phosphate</name>
        <dbReference type="ChEBI" id="CHEBI:58601"/>
    </ligand>
</feature>
<dbReference type="EMBL" id="CP072801">
    <property type="protein sequence ID" value="QTR47140.1"/>
    <property type="molecule type" value="Genomic_DNA"/>
</dbReference>
<evidence type="ECO:0000256" key="4">
    <source>
        <dbReference type="ARBA" id="ARBA00022695"/>
    </source>
</evidence>
<organism evidence="12 13">
    <name type="scientific">Thiothrix litoralis</name>
    <dbReference type="NCBI Taxonomy" id="2891210"/>
    <lineage>
        <taxon>Bacteria</taxon>
        <taxon>Pseudomonadati</taxon>
        <taxon>Pseudomonadota</taxon>
        <taxon>Gammaproteobacteria</taxon>
        <taxon>Thiotrichales</taxon>
        <taxon>Thiotrichaceae</taxon>
        <taxon>Thiothrix</taxon>
    </lineage>
</organism>
<accession>A0ABX7WTY2</accession>
<feature type="binding site" evidence="9">
    <location>
        <position position="207"/>
    </location>
    <ligand>
        <name>alpha-D-glucose 1-phosphate</name>
        <dbReference type="ChEBI" id="CHEBI:58601"/>
    </ligand>
</feature>
<evidence type="ECO:0000256" key="3">
    <source>
        <dbReference type="ARBA" id="ARBA00022679"/>
    </source>
</evidence>
<evidence type="ECO:0000259" key="10">
    <source>
        <dbReference type="Pfam" id="PF00483"/>
    </source>
</evidence>
<evidence type="ECO:0000259" key="11">
    <source>
        <dbReference type="Pfam" id="PF24894"/>
    </source>
</evidence>
<dbReference type="Gene3D" id="2.160.10.10">
    <property type="entry name" value="Hexapeptide repeat proteins"/>
    <property type="match status" value="1"/>
</dbReference>
<name>A0ABX7WTY2_9GAMM</name>
<dbReference type="CDD" id="cd02508">
    <property type="entry name" value="ADP_Glucose_PP"/>
    <property type="match status" value="1"/>
</dbReference>
<dbReference type="HAMAP" id="MF_00624">
    <property type="entry name" value="GlgC"/>
    <property type="match status" value="1"/>
</dbReference>
<feature type="site" description="Could play a key role in the communication between the regulatory and the substrate sites" evidence="9">
    <location>
        <position position="70"/>
    </location>
</feature>
<keyword evidence="5 9" id="KW-0547">Nucleotide-binding</keyword>
<dbReference type="PROSITE" id="PS00808">
    <property type="entry name" value="ADP_GLC_PYROPHOSPH_1"/>
    <property type="match status" value="1"/>
</dbReference>
<dbReference type="InterPro" id="IPR011004">
    <property type="entry name" value="Trimer_LpxA-like_sf"/>
</dbReference>
<dbReference type="RefSeq" id="WP_210223430.1">
    <property type="nucleotide sequence ID" value="NZ_CP072801.1"/>
</dbReference>
<dbReference type="CDD" id="cd04651">
    <property type="entry name" value="LbH_G1P_AT_C"/>
    <property type="match status" value="1"/>
</dbReference>
<dbReference type="InterPro" id="IPR029044">
    <property type="entry name" value="Nucleotide-diphossugar_trans"/>
</dbReference>
<dbReference type="GO" id="GO:0008878">
    <property type="term" value="F:glucose-1-phosphate adenylyltransferase activity"/>
    <property type="evidence" value="ECO:0007669"/>
    <property type="project" value="UniProtKB-EC"/>
</dbReference>
<dbReference type="Proteomes" id="UP000672039">
    <property type="component" value="Chromosome"/>
</dbReference>
<evidence type="ECO:0000313" key="12">
    <source>
        <dbReference type="EMBL" id="QTR47140.1"/>
    </source>
</evidence>
<dbReference type="PROSITE" id="PS00809">
    <property type="entry name" value="ADP_GLC_PYROPHOSPH_2"/>
    <property type="match status" value="1"/>
</dbReference>
<comment type="pathway">
    <text evidence="9">Glycan biosynthesis; glycogen biosynthesis.</text>
</comment>
<comment type="function">
    <text evidence="9">Involved in the biosynthesis of ADP-glucose, a building block required for the elongation reactions to produce glycogen. Catalyzes the reaction between ATP and alpha-D-glucose 1-phosphate (G1P) to produce pyrophosphate and ADP-Glc.</text>
</comment>
<keyword evidence="13" id="KW-1185">Reference proteome</keyword>
<dbReference type="PROSITE" id="PS00810">
    <property type="entry name" value="ADP_GLC_PYROPHOSPH_3"/>
    <property type="match status" value="1"/>
</dbReference>
<dbReference type="SUPFAM" id="SSF53448">
    <property type="entry name" value="Nucleotide-diphospho-sugar transferases"/>
    <property type="match status" value="1"/>
</dbReference>
<evidence type="ECO:0000256" key="2">
    <source>
        <dbReference type="ARBA" id="ARBA00022600"/>
    </source>
</evidence>
<evidence type="ECO:0000256" key="1">
    <source>
        <dbReference type="ARBA" id="ARBA00010443"/>
    </source>
</evidence>
<dbReference type="InterPro" id="IPR005835">
    <property type="entry name" value="NTP_transferase_dom"/>
</dbReference>
<feature type="binding site" evidence="9">
    <location>
        <position position="174"/>
    </location>
    <ligand>
        <name>alpha-D-glucose 1-phosphate</name>
        <dbReference type="ChEBI" id="CHEBI:58601"/>
    </ligand>
</feature>
<dbReference type="Pfam" id="PF00483">
    <property type="entry name" value="NTP_transferase"/>
    <property type="match status" value="1"/>
</dbReference>
<gene>
    <name evidence="9 12" type="primary">glgC</name>
    <name evidence="12" type="ORF">J9253_04140</name>
</gene>
<keyword evidence="8 9" id="KW-0119">Carbohydrate metabolism</keyword>
<proteinExistence type="inferred from homology"/>
<dbReference type="InterPro" id="IPR023049">
    <property type="entry name" value="GlgC_bac"/>
</dbReference>
<dbReference type="NCBIfam" id="NF001947">
    <property type="entry name" value="PRK00725.1"/>
    <property type="match status" value="1"/>
</dbReference>